<dbReference type="EC" id="2.7.11.1" evidence="1"/>
<dbReference type="InterPro" id="IPR019734">
    <property type="entry name" value="TPR_rpt"/>
</dbReference>
<keyword evidence="9" id="KW-0802">TPR repeat</keyword>
<keyword evidence="4 10" id="KW-0547">Nucleotide-binding</keyword>
<feature type="repeat" description="TPR" evidence="9">
    <location>
        <begin position="308"/>
        <end position="341"/>
    </location>
</feature>
<comment type="catalytic activity">
    <reaction evidence="7">
        <text>L-threonyl-[protein] + ATP = O-phospho-L-threonyl-[protein] + ADP + H(+)</text>
        <dbReference type="Rhea" id="RHEA:46608"/>
        <dbReference type="Rhea" id="RHEA-COMP:11060"/>
        <dbReference type="Rhea" id="RHEA-COMP:11605"/>
        <dbReference type="ChEBI" id="CHEBI:15378"/>
        <dbReference type="ChEBI" id="CHEBI:30013"/>
        <dbReference type="ChEBI" id="CHEBI:30616"/>
        <dbReference type="ChEBI" id="CHEBI:61977"/>
        <dbReference type="ChEBI" id="CHEBI:456216"/>
        <dbReference type="EC" id="2.7.11.1"/>
    </reaction>
</comment>
<dbReference type="PANTHER" id="PTHR24363:SF0">
    <property type="entry name" value="SERINE_THREONINE KINASE LIKE DOMAIN CONTAINING 1"/>
    <property type="match status" value="1"/>
</dbReference>
<dbReference type="InterPro" id="IPR008271">
    <property type="entry name" value="Ser/Thr_kinase_AS"/>
</dbReference>
<dbReference type="InterPro" id="IPR011990">
    <property type="entry name" value="TPR-like_helical_dom_sf"/>
</dbReference>
<dbReference type="OrthoDB" id="9788659at2"/>
<keyword evidence="14" id="KW-1185">Reference proteome</keyword>
<dbReference type="Gene3D" id="1.10.510.10">
    <property type="entry name" value="Transferase(Phosphotransferase) domain 1"/>
    <property type="match status" value="1"/>
</dbReference>
<dbReference type="InterPro" id="IPR017441">
    <property type="entry name" value="Protein_kinase_ATP_BS"/>
</dbReference>
<dbReference type="Pfam" id="PF00069">
    <property type="entry name" value="Pkinase"/>
    <property type="match status" value="1"/>
</dbReference>
<protein>
    <recommendedName>
        <fullName evidence="1">non-specific serine/threonine protein kinase</fullName>
        <ecNumber evidence="1">2.7.11.1</ecNumber>
    </recommendedName>
</protein>
<comment type="catalytic activity">
    <reaction evidence="8">
        <text>L-seryl-[protein] + ATP = O-phospho-L-seryl-[protein] + ADP + H(+)</text>
        <dbReference type="Rhea" id="RHEA:17989"/>
        <dbReference type="Rhea" id="RHEA-COMP:9863"/>
        <dbReference type="Rhea" id="RHEA-COMP:11604"/>
        <dbReference type="ChEBI" id="CHEBI:15378"/>
        <dbReference type="ChEBI" id="CHEBI:29999"/>
        <dbReference type="ChEBI" id="CHEBI:30616"/>
        <dbReference type="ChEBI" id="CHEBI:83421"/>
        <dbReference type="ChEBI" id="CHEBI:456216"/>
        <dbReference type="EC" id="2.7.11.1"/>
    </reaction>
</comment>
<evidence type="ECO:0000256" key="10">
    <source>
        <dbReference type="PROSITE-ProRule" id="PRU10141"/>
    </source>
</evidence>
<gene>
    <name evidence="13" type="ORF">SAMN05421659_10540</name>
</gene>
<dbReference type="CDD" id="cd14014">
    <property type="entry name" value="STKc_PknB_like"/>
    <property type="match status" value="1"/>
</dbReference>
<accession>A0A1I0PFD4</accession>
<evidence type="ECO:0000259" key="12">
    <source>
        <dbReference type="PROSITE" id="PS50011"/>
    </source>
</evidence>
<evidence type="ECO:0000256" key="2">
    <source>
        <dbReference type="ARBA" id="ARBA00022527"/>
    </source>
</evidence>
<dbReference type="Proteomes" id="UP000199701">
    <property type="component" value="Unassembled WGS sequence"/>
</dbReference>
<dbReference type="PROSITE" id="PS50005">
    <property type="entry name" value="TPR"/>
    <property type="match status" value="1"/>
</dbReference>
<dbReference type="SMART" id="SM00220">
    <property type="entry name" value="S_TKc"/>
    <property type="match status" value="1"/>
</dbReference>
<dbReference type="RefSeq" id="WP_092452336.1">
    <property type="nucleotide sequence ID" value="NZ_FOJI01000005.1"/>
</dbReference>
<reference evidence="13 14" key="1">
    <citation type="submission" date="2016-10" db="EMBL/GenBank/DDBJ databases">
        <authorList>
            <person name="de Groot N.N."/>
        </authorList>
    </citation>
    <scope>NUCLEOTIDE SEQUENCE [LARGE SCALE GENOMIC DNA]</scope>
    <source>
        <strain evidence="13 14">DSM 9179</strain>
    </source>
</reference>
<dbReference type="AlphaFoldDB" id="A0A1I0PFD4"/>
<keyword evidence="6 10" id="KW-0067">ATP-binding</keyword>
<feature type="domain" description="Protein kinase" evidence="12">
    <location>
        <begin position="12"/>
        <end position="259"/>
    </location>
</feature>
<dbReference type="EMBL" id="FOJI01000005">
    <property type="protein sequence ID" value="SEW12966.1"/>
    <property type="molecule type" value="Genomic_DNA"/>
</dbReference>
<dbReference type="Gene3D" id="3.30.200.20">
    <property type="entry name" value="Phosphorylase Kinase, domain 1"/>
    <property type="match status" value="1"/>
</dbReference>
<feature type="binding site" evidence="10">
    <location>
        <position position="41"/>
    </location>
    <ligand>
        <name>ATP</name>
        <dbReference type="ChEBI" id="CHEBI:30616"/>
    </ligand>
</feature>
<dbReference type="SUPFAM" id="SSF48452">
    <property type="entry name" value="TPR-like"/>
    <property type="match status" value="1"/>
</dbReference>
<keyword evidence="11" id="KW-1133">Transmembrane helix</keyword>
<dbReference type="InterPro" id="IPR000719">
    <property type="entry name" value="Prot_kinase_dom"/>
</dbReference>
<evidence type="ECO:0000313" key="14">
    <source>
        <dbReference type="Proteomes" id="UP000199701"/>
    </source>
</evidence>
<dbReference type="PROSITE" id="PS50011">
    <property type="entry name" value="PROTEIN_KINASE_DOM"/>
    <property type="match status" value="1"/>
</dbReference>
<evidence type="ECO:0000256" key="1">
    <source>
        <dbReference type="ARBA" id="ARBA00012513"/>
    </source>
</evidence>
<dbReference type="SUPFAM" id="SSF56112">
    <property type="entry name" value="Protein kinase-like (PK-like)"/>
    <property type="match status" value="1"/>
</dbReference>
<evidence type="ECO:0000256" key="11">
    <source>
        <dbReference type="SAM" id="Phobius"/>
    </source>
</evidence>
<evidence type="ECO:0000256" key="5">
    <source>
        <dbReference type="ARBA" id="ARBA00022777"/>
    </source>
</evidence>
<evidence type="ECO:0000256" key="3">
    <source>
        <dbReference type="ARBA" id="ARBA00022679"/>
    </source>
</evidence>
<dbReference type="Gene3D" id="1.25.40.10">
    <property type="entry name" value="Tetratricopeptide repeat domain"/>
    <property type="match status" value="1"/>
</dbReference>
<dbReference type="PANTHER" id="PTHR24363">
    <property type="entry name" value="SERINE/THREONINE PROTEIN KINASE"/>
    <property type="match status" value="1"/>
</dbReference>
<evidence type="ECO:0000256" key="8">
    <source>
        <dbReference type="ARBA" id="ARBA00048679"/>
    </source>
</evidence>
<evidence type="ECO:0000256" key="6">
    <source>
        <dbReference type="ARBA" id="ARBA00022840"/>
    </source>
</evidence>
<keyword evidence="11" id="KW-0812">Transmembrane</keyword>
<dbReference type="GO" id="GO:0005524">
    <property type="term" value="F:ATP binding"/>
    <property type="evidence" value="ECO:0007669"/>
    <property type="project" value="UniProtKB-UniRule"/>
</dbReference>
<dbReference type="GO" id="GO:0004674">
    <property type="term" value="F:protein serine/threonine kinase activity"/>
    <property type="evidence" value="ECO:0007669"/>
    <property type="project" value="UniProtKB-KW"/>
</dbReference>
<dbReference type="STRING" id="99656.SAMN05421659_10540"/>
<feature type="transmembrane region" description="Helical" evidence="11">
    <location>
        <begin position="276"/>
        <end position="297"/>
    </location>
</feature>
<dbReference type="PROSITE" id="PS00108">
    <property type="entry name" value="PROTEIN_KINASE_ST"/>
    <property type="match status" value="1"/>
</dbReference>
<sequence>MNAVGTVLRERYEIIAEIGKGGMSTVYLAKDKNLGSYWAVKQVKNDKNVDIEAFKKEVELLSSLSHSDIPRIVDRIDAGEDFFVVMDFIDGTSLGKKVMNEGPIKENDVVEWAKMLCDVLEYLHTAKDNPIIYRDMKPDNIMLTQSGRVKLIDFGIAKECRRGQNETGASVGTKGYAAPEQYRGASNILDERTDIYSLGATLFFLVTGIAPMKPPKGIRPIRQINPLLSEGLEYIIAKCTDDAPENRYQNCRELKEDLKNINQLTSVYRRRMSRKLAAFSTALVASLLFLIMTFIGYSGMQKENEDNYQYYYKLAYNDNKSNDLASAAENYVKAIECKPDNIEAYILYFNILLPQSGDEEFIDKTKDAIDIMRNTYLDNTKSDMYENKDLMYLVVKRCIEVNDSTYASYAVNYIDILKDKKFSADDLDSYEIIASNCAKNLATQDFEAFNLALLNLEKTTDNVKMTANDKLSNYYSIMVMYSGYPTYLDDAYTRIYEIGSEAKAIIDSNLQIEDLTFNNIIPMYELIASSLYNNAITLSDSLEKEKQYKLSIEWFGYLDDLNDNLSENLSIKKGNAYKGIFDIYNTANNRKNMNDTIKAYLDKSIVVYQNIIDKNNSSFLSYIYITQAYLDKEMIKSSAAERDFTTVNRYYARIVELKNSDKNLSNIALSQFSSLKQSVINAGLEG</sequence>
<dbReference type="InterPro" id="IPR011009">
    <property type="entry name" value="Kinase-like_dom_sf"/>
</dbReference>
<keyword evidence="2 13" id="KW-0723">Serine/threonine-protein kinase</keyword>
<keyword evidence="11" id="KW-0472">Membrane</keyword>
<keyword evidence="3" id="KW-0808">Transferase</keyword>
<keyword evidence="5 13" id="KW-0418">Kinase</keyword>
<organism evidence="13 14">
    <name type="scientific">[Clostridium] fimetarium</name>
    <dbReference type="NCBI Taxonomy" id="99656"/>
    <lineage>
        <taxon>Bacteria</taxon>
        <taxon>Bacillati</taxon>
        <taxon>Bacillota</taxon>
        <taxon>Clostridia</taxon>
        <taxon>Lachnospirales</taxon>
        <taxon>Lachnospiraceae</taxon>
    </lineage>
</organism>
<proteinExistence type="predicted"/>
<dbReference type="PROSITE" id="PS00107">
    <property type="entry name" value="PROTEIN_KINASE_ATP"/>
    <property type="match status" value="1"/>
</dbReference>
<evidence type="ECO:0000256" key="4">
    <source>
        <dbReference type="ARBA" id="ARBA00022741"/>
    </source>
</evidence>
<name>A0A1I0PFD4_9FIRM</name>
<evidence type="ECO:0000256" key="7">
    <source>
        <dbReference type="ARBA" id="ARBA00047899"/>
    </source>
</evidence>
<evidence type="ECO:0000256" key="9">
    <source>
        <dbReference type="PROSITE-ProRule" id="PRU00339"/>
    </source>
</evidence>
<evidence type="ECO:0000313" key="13">
    <source>
        <dbReference type="EMBL" id="SEW12966.1"/>
    </source>
</evidence>